<protein>
    <submittedName>
        <fullName evidence="1">Uncharacterized protein</fullName>
    </submittedName>
</protein>
<keyword evidence="2" id="KW-1185">Reference proteome</keyword>
<reference evidence="2" key="1">
    <citation type="journal article" date="2020" name="Nat. Commun.">
        <title>Genome assembly of wild tea tree DASZ reveals pedigree and selection history of tea varieties.</title>
        <authorList>
            <person name="Zhang W."/>
            <person name="Zhang Y."/>
            <person name="Qiu H."/>
            <person name="Guo Y."/>
            <person name="Wan H."/>
            <person name="Zhang X."/>
            <person name="Scossa F."/>
            <person name="Alseekh S."/>
            <person name="Zhang Q."/>
            <person name="Wang P."/>
            <person name="Xu L."/>
            <person name="Schmidt M.H."/>
            <person name="Jia X."/>
            <person name="Li D."/>
            <person name="Zhu A."/>
            <person name="Guo F."/>
            <person name="Chen W."/>
            <person name="Ni D."/>
            <person name="Usadel B."/>
            <person name="Fernie A.R."/>
            <person name="Wen W."/>
        </authorList>
    </citation>
    <scope>NUCLEOTIDE SEQUENCE [LARGE SCALE GENOMIC DNA]</scope>
    <source>
        <strain evidence="2">cv. G240</strain>
    </source>
</reference>
<dbReference type="Proteomes" id="UP000593564">
    <property type="component" value="Unassembled WGS sequence"/>
</dbReference>
<dbReference type="AlphaFoldDB" id="A0A7J7FX39"/>
<evidence type="ECO:0000313" key="1">
    <source>
        <dbReference type="EMBL" id="KAF5932912.1"/>
    </source>
</evidence>
<gene>
    <name evidence="1" type="ORF">HYC85_029083</name>
</gene>
<organism evidence="1 2">
    <name type="scientific">Camellia sinensis</name>
    <name type="common">Tea plant</name>
    <name type="synonym">Thea sinensis</name>
    <dbReference type="NCBI Taxonomy" id="4442"/>
    <lineage>
        <taxon>Eukaryota</taxon>
        <taxon>Viridiplantae</taxon>
        <taxon>Streptophyta</taxon>
        <taxon>Embryophyta</taxon>
        <taxon>Tracheophyta</taxon>
        <taxon>Spermatophyta</taxon>
        <taxon>Magnoliopsida</taxon>
        <taxon>eudicotyledons</taxon>
        <taxon>Gunneridae</taxon>
        <taxon>Pentapetalae</taxon>
        <taxon>asterids</taxon>
        <taxon>Ericales</taxon>
        <taxon>Theaceae</taxon>
        <taxon>Camellia</taxon>
    </lineage>
</organism>
<accession>A0A7J7FX39</accession>
<sequence>MLPVFPFKVQRFGVRDLVFFFAEARQTSDPSVTVPFSGLMMTQSSEEIVVMAAALDQGIILQNETNVDVPHPPRSPVAHPIWTPQLFQAREPTTFELMGMIGDLQRSVADLAYGMSASPPTTSYAGNFVP</sequence>
<reference evidence="1 2" key="2">
    <citation type="submission" date="2020-07" db="EMBL/GenBank/DDBJ databases">
        <title>Genome assembly of wild tea tree DASZ reveals pedigree and selection history of tea varieties.</title>
        <authorList>
            <person name="Zhang W."/>
        </authorList>
    </citation>
    <scope>NUCLEOTIDE SEQUENCE [LARGE SCALE GENOMIC DNA]</scope>
    <source>
        <strain evidence="2">cv. G240</strain>
        <tissue evidence="1">Leaf</tissue>
    </source>
</reference>
<evidence type="ECO:0000313" key="2">
    <source>
        <dbReference type="Proteomes" id="UP000593564"/>
    </source>
</evidence>
<dbReference type="EMBL" id="JACBKZ010000014">
    <property type="protein sequence ID" value="KAF5932912.1"/>
    <property type="molecule type" value="Genomic_DNA"/>
</dbReference>
<name>A0A7J7FX39_CAMSI</name>
<comment type="caution">
    <text evidence="1">The sequence shown here is derived from an EMBL/GenBank/DDBJ whole genome shotgun (WGS) entry which is preliminary data.</text>
</comment>
<proteinExistence type="predicted"/>